<keyword evidence="4" id="KW-1015">Disulfide bond</keyword>
<evidence type="ECO:0000313" key="6">
    <source>
        <dbReference type="Proteomes" id="UP000265703"/>
    </source>
</evidence>
<dbReference type="Proteomes" id="UP000265703">
    <property type="component" value="Unassembled WGS sequence"/>
</dbReference>
<organism evidence="5 6">
    <name type="scientific">Glomus cerebriforme</name>
    <dbReference type="NCBI Taxonomy" id="658196"/>
    <lineage>
        <taxon>Eukaryota</taxon>
        <taxon>Fungi</taxon>
        <taxon>Fungi incertae sedis</taxon>
        <taxon>Mucoromycota</taxon>
        <taxon>Glomeromycotina</taxon>
        <taxon>Glomeromycetes</taxon>
        <taxon>Glomerales</taxon>
        <taxon>Glomeraceae</taxon>
        <taxon>Glomus</taxon>
    </lineage>
</organism>
<dbReference type="EMBL" id="QKYT01000149">
    <property type="protein sequence ID" value="RIA91582.1"/>
    <property type="molecule type" value="Genomic_DNA"/>
</dbReference>
<dbReference type="STRING" id="658196.A0A397T189"/>
<keyword evidence="3" id="KW-0372">Hormone</keyword>
<keyword evidence="6" id="KW-1185">Reference proteome</keyword>
<feature type="non-terminal residue" evidence="5">
    <location>
        <position position="145"/>
    </location>
</feature>
<comment type="subunit">
    <text evidence="2">Homodimer; disulfide-linked.</text>
</comment>
<dbReference type="Pfam" id="PF03298">
    <property type="entry name" value="Stanniocalcin"/>
    <property type="match status" value="1"/>
</dbReference>
<dbReference type="AlphaFoldDB" id="A0A397T189"/>
<dbReference type="InterPro" id="IPR004978">
    <property type="entry name" value="Stanniocalcin"/>
</dbReference>
<dbReference type="GO" id="GO:0006874">
    <property type="term" value="P:intracellular calcium ion homeostasis"/>
    <property type="evidence" value="ECO:0007669"/>
    <property type="project" value="TreeGrafter"/>
</dbReference>
<evidence type="ECO:0000256" key="3">
    <source>
        <dbReference type="ARBA" id="ARBA00022702"/>
    </source>
</evidence>
<evidence type="ECO:0000313" key="5">
    <source>
        <dbReference type="EMBL" id="RIA91582.1"/>
    </source>
</evidence>
<reference evidence="5 6" key="1">
    <citation type="submission" date="2018-06" db="EMBL/GenBank/DDBJ databases">
        <title>Comparative genomics reveals the genomic features of Rhizophagus irregularis, R. cerebriforme, R. diaphanum and Gigaspora rosea, and their symbiotic lifestyle signature.</title>
        <authorList>
            <person name="Morin E."/>
            <person name="San Clemente H."/>
            <person name="Chen E.C.H."/>
            <person name="De La Providencia I."/>
            <person name="Hainaut M."/>
            <person name="Kuo A."/>
            <person name="Kohler A."/>
            <person name="Murat C."/>
            <person name="Tang N."/>
            <person name="Roy S."/>
            <person name="Loubradou J."/>
            <person name="Henrissat B."/>
            <person name="Grigoriev I.V."/>
            <person name="Corradi N."/>
            <person name="Roux C."/>
            <person name="Martin F.M."/>
        </authorList>
    </citation>
    <scope>NUCLEOTIDE SEQUENCE [LARGE SCALE GENOMIC DNA]</scope>
    <source>
        <strain evidence="5 6">DAOM 227022</strain>
    </source>
</reference>
<evidence type="ECO:0000256" key="1">
    <source>
        <dbReference type="ARBA" id="ARBA00008693"/>
    </source>
</evidence>
<accession>A0A397T189</accession>
<sequence>PINCNNPPLNSCNFYKDCLEKKFNCGTNGYPMRYGFANCEKFSKAINRFSNDGKKWVINTMHCLQVALVPIYNNNMSTCSEIETTAFRSHAKCYVDFGLCSLPTEWWTIFQIIDIRDIVGSWEGILQVIETAGRCAAFYAWLIGV</sequence>
<dbReference type="GO" id="GO:0005615">
    <property type="term" value="C:extracellular space"/>
    <property type="evidence" value="ECO:0007669"/>
    <property type="project" value="TreeGrafter"/>
</dbReference>
<gene>
    <name evidence="5" type="ORF">C1645_675274</name>
</gene>
<dbReference type="PANTHER" id="PTHR11245">
    <property type="entry name" value="STANNIOCALCIN"/>
    <property type="match status" value="1"/>
</dbReference>
<proteinExistence type="inferred from homology"/>
<dbReference type="OrthoDB" id="2251794at2759"/>
<comment type="similarity">
    <text evidence="1">Belongs to the stanniocalcin family.</text>
</comment>
<protein>
    <submittedName>
        <fullName evidence="5">Uncharacterized protein</fullName>
    </submittedName>
</protein>
<comment type="caution">
    <text evidence="5">The sequence shown here is derived from an EMBL/GenBank/DDBJ whole genome shotgun (WGS) entry which is preliminary data.</text>
</comment>
<evidence type="ECO:0000256" key="2">
    <source>
        <dbReference type="ARBA" id="ARBA00011748"/>
    </source>
</evidence>
<evidence type="ECO:0000256" key="4">
    <source>
        <dbReference type="ARBA" id="ARBA00023157"/>
    </source>
</evidence>
<dbReference type="PANTHER" id="PTHR11245:SF6">
    <property type="entry name" value="DUF19 DOMAIN-CONTAINING PROTEIN"/>
    <property type="match status" value="1"/>
</dbReference>
<feature type="non-terminal residue" evidence="5">
    <location>
        <position position="1"/>
    </location>
</feature>
<name>A0A397T189_9GLOM</name>
<dbReference type="GO" id="GO:0005179">
    <property type="term" value="F:hormone activity"/>
    <property type="evidence" value="ECO:0007669"/>
    <property type="project" value="UniProtKB-KW"/>
</dbReference>